<proteinExistence type="predicted"/>
<evidence type="ECO:0000313" key="3">
    <source>
        <dbReference type="Proteomes" id="UP001324634"/>
    </source>
</evidence>
<feature type="chain" id="PRO_5043332265" evidence="1">
    <location>
        <begin position="19"/>
        <end position="96"/>
    </location>
</feature>
<organism evidence="2 3">
    <name type="scientific">Peredibacter starrii</name>
    <dbReference type="NCBI Taxonomy" id="28202"/>
    <lineage>
        <taxon>Bacteria</taxon>
        <taxon>Pseudomonadati</taxon>
        <taxon>Bdellovibrionota</taxon>
        <taxon>Bacteriovoracia</taxon>
        <taxon>Bacteriovoracales</taxon>
        <taxon>Bacteriovoracaceae</taxon>
        <taxon>Peredibacter</taxon>
    </lineage>
</organism>
<dbReference type="Proteomes" id="UP001324634">
    <property type="component" value="Chromosome"/>
</dbReference>
<accession>A0AAX4HLW9</accession>
<gene>
    <name evidence="2" type="ORF">SOO65_15885</name>
</gene>
<dbReference type="AlphaFoldDB" id="A0AAX4HLW9"/>
<protein>
    <submittedName>
        <fullName evidence="2">Uncharacterized protein</fullName>
    </submittedName>
</protein>
<dbReference type="KEGG" id="psti:SOO65_15885"/>
<feature type="signal peptide" evidence="1">
    <location>
        <begin position="1"/>
        <end position="18"/>
    </location>
</feature>
<evidence type="ECO:0000256" key="1">
    <source>
        <dbReference type="SAM" id="SignalP"/>
    </source>
</evidence>
<reference evidence="2 3" key="1">
    <citation type="submission" date="2023-11" db="EMBL/GenBank/DDBJ databases">
        <title>Peredibacter starrii A3.12.</title>
        <authorList>
            <person name="Mitchell R.J."/>
        </authorList>
    </citation>
    <scope>NUCLEOTIDE SEQUENCE [LARGE SCALE GENOMIC DNA]</scope>
    <source>
        <strain evidence="2 3">A3.12</strain>
    </source>
</reference>
<name>A0AAX4HLW9_9BACT</name>
<dbReference type="RefSeq" id="WP_321392470.1">
    <property type="nucleotide sequence ID" value="NZ_CP139487.1"/>
</dbReference>
<sequence length="96" mass="11077">MKWMMILFVLAFSMSSFATRDDRLVDRCVFPAIAALNYEAHKLNETFMLGSIRVCGIDSRKLNPYKYVWFCGETKQSQQEVKVLLRSVMGGSCKRI</sequence>
<dbReference type="EMBL" id="CP139487">
    <property type="protein sequence ID" value="WPU64175.1"/>
    <property type="molecule type" value="Genomic_DNA"/>
</dbReference>
<keyword evidence="1" id="KW-0732">Signal</keyword>
<evidence type="ECO:0000313" key="2">
    <source>
        <dbReference type="EMBL" id="WPU64175.1"/>
    </source>
</evidence>
<keyword evidence="3" id="KW-1185">Reference proteome</keyword>